<dbReference type="SUPFAM" id="SSF56112">
    <property type="entry name" value="Protein kinase-like (PK-like)"/>
    <property type="match status" value="1"/>
</dbReference>
<evidence type="ECO:0000256" key="3">
    <source>
        <dbReference type="ARBA" id="ARBA00022679"/>
    </source>
</evidence>
<gene>
    <name evidence="12" type="primary">SAT4_1</name>
    <name evidence="12" type="ORF">BGZ97_003537</name>
</gene>
<dbReference type="PANTHER" id="PTHR24343:SF558">
    <property type="entry name" value="PROTEIN KINASE DOMAIN-CONTAINING PROTEIN"/>
    <property type="match status" value="1"/>
</dbReference>
<dbReference type="Proteomes" id="UP000823405">
    <property type="component" value="Unassembled WGS sequence"/>
</dbReference>
<sequence length="680" mass="76036">MEVTPKLQQQLQSVSEAVGNDIQPGVQALSLEQPHSAETVAIQYPKPTHLHPEYQDISNGDTGGSHVTLMSPGGHLVNQNPSRSPSPDLHQPQQQQNQKKKREQGEHKKQAESGHRNSQSSVASSVKSHTSTSPALPRSRMLAQIPSAYDLMPPNKARSQASSDTAPSSGHSSVHESVHRFERLADGGHKHNLSAPKRHRFLSEQAHRFRDFLEGKRDWYNHGHGHGGHGGRGGNKHHRHHIEKEVLEHPLSLIGQKLREYEKDGGKDSRSKNLAKEDFVRKYGELQQVVGKGAFGTVRLSFKKHPQSGDDEVFAIKEFKHRENESQKSYMRRLTSEFCIASSIKHINVIQTMDLLQLHGDSYSEVMEYCAGGDMHTLIASATTLGEAESSCFFSQLINGVGFLHSMGVVHRDLKPENLLLTADGCLKIADFGSSEVFRMPWENKVRSSAAICGSGPFIAPEEFTKKTFDGRKVDMWACGIIYMCMRLGRYNWHEASEDDLNWKEFSHKLQSLQEMRDGNSRAVTPEPTTTIKGHLQHHDSSNNTDTTLIRRRAREKYLSLHAIELTTRATLAWPDSISEVIDSLLQPDPKNRWQAVRVLESNWLQDAQNCHPAERAPDVQELDESDVDQEDPSQPVGSKVLQPDDAKRTGGDVVKEIKDVKEQLSHGDRGIEVAVEIAS</sequence>
<evidence type="ECO:0000313" key="12">
    <source>
        <dbReference type="EMBL" id="KAG0299797.1"/>
    </source>
</evidence>
<comment type="caution">
    <text evidence="12">The sequence shown here is derived from an EMBL/GenBank/DDBJ whole genome shotgun (WGS) entry which is preliminary data.</text>
</comment>
<protein>
    <recommendedName>
        <fullName evidence="1">non-specific serine/threonine protein kinase</fullName>
        <ecNumber evidence="1">2.7.11.1</ecNumber>
    </recommendedName>
</protein>
<dbReference type="AlphaFoldDB" id="A0A9P6QUD3"/>
<dbReference type="InterPro" id="IPR008271">
    <property type="entry name" value="Ser/Thr_kinase_AS"/>
</dbReference>
<reference evidence="12" key="1">
    <citation type="journal article" date="2020" name="Fungal Divers.">
        <title>Resolving the Mortierellaceae phylogeny through synthesis of multi-gene phylogenetics and phylogenomics.</title>
        <authorList>
            <person name="Vandepol N."/>
            <person name="Liber J."/>
            <person name="Desiro A."/>
            <person name="Na H."/>
            <person name="Kennedy M."/>
            <person name="Barry K."/>
            <person name="Grigoriev I.V."/>
            <person name="Miller A.N."/>
            <person name="O'Donnell K."/>
            <person name="Stajich J.E."/>
            <person name="Bonito G."/>
        </authorList>
    </citation>
    <scope>NUCLEOTIDE SEQUENCE</scope>
    <source>
        <strain evidence="12">NVP60</strain>
    </source>
</reference>
<feature type="region of interest" description="Disordered" evidence="10">
    <location>
        <begin position="616"/>
        <end position="654"/>
    </location>
</feature>
<dbReference type="GO" id="GO:0030003">
    <property type="term" value="P:intracellular monoatomic cation homeostasis"/>
    <property type="evidence" value="ECO:0007669"/>
    <property type="project" value="TreeGrafter"/>
</dbReference>
<evidence type="ECO:0000256" key="9">
    <source>
        <dbReference type="PROSITE-ProRule" id="PRU10141"/>
    </source>
</evidence>
<evidence type="ECO:0000256" key="5">
    <source>
        <dbReference type="ARBA" id="ARBA00022777"/>
    </source>
</evidence>
<feature type="compositionally biased region" description="Basic and acidic residues" evidence="10">
    <location>
        <begin position="103"/>
        <end position="115"/>
    </location>
</feature>
<keyword evidence="3" id="KW-0808">Transferase</keyword>
<evidence type="ECO:0000313" key="13">
    <source>
        <dbReference type="Proteomes" id="UP000823405"/>
    </source>
</evidence>
<keyword evidence="2" id="KW-0723">Serine/threonine-protein kinase</keyword>
<keyword evidence="4 9" id="KW-0547">Nucleotide-binding</keyword>
<feature type="compositionally biased region" description="Polar residues" evidence="10">
    <location>
        <begin position="157"/>
        <end position="167"/>
    </location>
</feature>
<dbReference type="Gene3D" id="3.30.200.20">
    <property type="entry name" value="Phosphorylase Kinase, domain 1"/>
    <property type="match status" value="1"/>
</dbReference>
<evidence type="ECO:0000256" key="7">
    <source>
        <dbReference type="ARBA" id="ARBA00047899"/>
    </source>
</evidence>
<evidence type="ECO:0000259" key="11">
    <source>
        <dbReference type="PROSITE" id="PS50011"/>
    </source>
</evidence>
<accession>A0A9P6QUD3</accession>
<feature type="binding site" evidence="9">
    <location>
        <position position="317"/>
    </location>
    <ligand>
        <name>ATP</name>
        <dbReference type="ChEBI" id="CHEBI:30616"/>
    </ligand>
</feature>
<evidence type="ECO:0000256" key="6">
    <source>
        <dbReference type="ARBA" id="ARBA00022840"/>
    </source>
</evidence>
<proteinExistence type="predicted"/>
<dbReference type="GO" id="GO:0004674">
    <property type="term" value="F:protein serine/threonine kinase activity"/>
    <property type="evidence" value="ECO:0007669"/>
    <property type="project" value="UniProtKB-KW"/>
</dbReference>
<evidence type="ECO:0000256" key="4">
    <source>
        <dbReference type="ARBA" id="ARBA00022741"/>
    </source>
</evidence>
<dbReference type="PROSITE" id="PS50011">
    <property type="entry name" value="PROTEIN_KINASE_DOM"/>
    <property type="match status" value="1"/>
</dbReference>
<name>A0A9P6QUD3_9FUNG</name>
<keyword evidence="13" id="KW-1185">Reference proteome</keyword>
<keyword evidence="6 9" id="KW-0067">ATP-binding</keyword>
<dbReference type="EMBL" id="JAAAIN010001842">
    <property type="protein sequence ID" value="KAG0299797.1"/>
    <property type="molecule type" value="Genomic_DNA"/>
</dbReference>
<dbReference type="InterPro" id="IPR000719">
    <property type="entry name" value="Prot_kinase_dom"/>
</dbReference>
<dbReference type="PANTHER" id="PTHR24343">
    <property type="entry name" value="SERINE/THREONINE KINASE"/>
    <property type="match status" value="1"/>
</dbReference>
<dbReference type="OrthoDB" id="6513151at2759"/>
<dbReference type="GO" id="GO:0005829">
    <property type="term" value="C:cytosol"/>
    <property type="evidence" value="ECO:0007669"/>
    <property type="project" value="TreeGrafter"/>
</dbReference>
<evidence type="ECO:0000256" key="10">
    <source>
        <dbReference type="SAM" id="MobiDB-lite"/>
    </source>
</evidence>
<dbReference type="EC" id="2.7.11.1" evidence="1"/>
<dbReference type="PROSITE" id="PS00108">
    <property type="entry name" value="PROTEIN_KINASE_ST"/>
    <property type="match status" value="1"/>
</dbReference>
<dbReference type="Pfam" id="PF00069">
    <property type="entry name" value="Pkinase"/>
    <property type="match status" value="1"/>
</dbReference>
<dbReference type="GO" id="GO:0005524">
    <property type="term" value="F:ATP binding"/>
    <property type="evidence" value="ECO:0007669"/>
    <property type="project" value="UniProtKB-UniRule"/>
</dbReference>
<dbReference type="PROSITE" id="PS00107">
    <property type="entry name" value="PROTEIN_KINASE_ATP"/>
    <property type="match status" value="1"/>
</dbReference>
<dbReference type="Gene3D" id="1.10.510.10">
    <property type="entry name" value="Transferase(Phosphotransferase) domain 1"/>
    <property type="match status" value="1"/>
</dbReference>
<feature type="compositionally biased region" description="Basic and acidic residues" evidence="10">
    <location>
        <begin position="643"/>
        <end position="654"/>
    </location>
</feature>
<feature type="compositionally biased region" description="Low complexity" evidence="10">
    <location>
        <begin position="118"/>
        <end position="133"/>
    </location>
</feature>
<dbReference type="InterPro" id="IPR011009">
    <property type="entry name" value="Kinase-like_dom_sf"/>
</dbReference>
<dbReference type="InterPro" id="IPR017441">
    <property type="entry name" value="Protein_kinase_ATP_BS"/>
</dbReference>
<comment type="catalytic activity">
    <reaction evidence="7">
        <text>L-threonyl-[protein] + ATP = O-phospho-L-threonyl-[protein] + ADP + H(+)</text>
        <dbReference type="Rhea" id="RHEA:46608"/>
        <dbReference type="Rhea" id="RHEA-COMP:11060"/>
        <dbReference type="Rhea" id="RHEA-COMP:11605"/>
        <dbReference type="ChEBI" id="CHEBI:15378"/>
        <dbReference type="ChEBI" id="CHEBI:30013"/>
        <dbReference type="ChEBI" id="CHEBI:30616"/>
        <dbReference type="ChEBI" id="CHEBI:61977"/>
        <dbReference type="ChEBI" id="CHEBI:456216"/>
        <dbReference type="EC" id="2.7.11.1"/>
    </reaction>
</comment>
<evidence type="ECO:0000256" key="1">
    <source>
        <dbReference type="ARBA" id="ARBA00012513"/>
    </source>
</evidence>
<dbReference type="SMART" id="SM00220">
    <property type="entry name" value="S_TKc"/>
    <property type="match status" value="1"/>
</dbReference>
<feature type="domain" description="Protein kinase" evidence="11">
    <location>
        <begin position="284"/>
        <end position="605"/>
    </location>
</feature>
<feature type="compositionally biased region" description="Acidic residues" evidence="10">
    <location>
        <begin position="621"/>
        <end position="632"/>
    </location>
</feature>
<evidence type="ECO:0000256" key="2">
    <source>
        <dbReference type="ARBA" id="ARBA00022527"/>
    </source>
</evidence>
<comment type="catalytic activity">
    <reaction evidence="8">
        <text>L-seryl-[protein] + ATP = O-phospho-L-seryl-[protein] + ADP + H(+)</text>
        <dbReference type="Rhea" id="RHEA:17989"/>
        <dbReference type="Rhea" id="RHEA-COMP:9863"/>
        <dbReference type="Rhea" id="RHEA-COMP:11604"/>
        <dbReference type="ChEBI" id="CHEBI:15378"/>
        <dbReference type="ChEBI" id="CHEBI:29999"/>
        <dbReference type="ChEBI" id="CHEBI:30616"/>
        <dbReference type="ChEBI" id="CHEBI:83421"/>
        <dbReference type="ChEBI" id="CHEBI:456216"/>
        <dbReference type="EC" id="2.7.11.1"/>
    </reaction>
</comment>
<evidence type="ECO:0000256" key="8">
    <source>
        <dbReference type="ARBA" id="ARBA00048679"/>
    </source>
</evidence>
<keyword evidence="5 12" id="KW-0418">Kinase</keyword>
<organism evidence="12 13">
    <name type="scientific">Linnemannia gamsii</name>
    <dbReference type="NCBI Taxonomy" id="64522"/>
    <lineage>
        <taxon>Eukaryota</taxon>
        <taxon>Fungi</taxon>
        <taxon>Fungi incertae sedis</taxon>
        <taxon>Mucoromycota</taxon>
        <taxon>Mortierellomycotina</taxon>
        <taxon>Mortierellomycetes</taxon>
        <taxon>Mortierellales</taxon>
        <taxon>Mortierellaceae</taxon>
        <taxon>Linnemannia</taxon>
    </lineage>
</organism>
<feature type="region of interest" description="Disordered" evidence="10">
    <location>
        <begin position="50"/>
        <end position="139"/>
    </location>
</feature>
<feature type="region of interest" description="Disordered" evidence="10">
    <location>
        <begin position="151"/>
        <end position="177"/>
    </location>
</feature>